<sequence>MEVPSSSNITPSQQPMEAEMEIEQASLKRRHPDEDTEMAFELSDGSEDNARNHFTQHERHGLQYQPEPDMGVFWDYGGYRRHMGFGKKRKLNCGHALRSVDYLEDEISNSSNISVSSRSEEIYVEPRYVAPTSENYPNINPTNYFEPGPMTYKNEENFMYGHWILFTNVLGGWSYKFVKVFLRRQLGLICKKGRPLPGTQPAKDDFRIIVRLGSKEERDRILEYLLTKHVTHYFMHSIIDELPVGSFDSDSENEDDSGLIGVLQHLD</sequence>
<evidence type="ECO:0000313" key="2">
    <source>
        <dbReference type="EMBL" id="CAH0716360.1"/>
    </source>
</evidence>
<feature type="non-terminal residue" evidence="2">
    <location>
        <position position="267"/>
    </location>
</feature>
<proteinExistence type="predicted"/>
<accession>A0A8J9UXK3</accession>
<evidence type="ECO:0000313" key="3">
    <source>
        <dbReference type="Proteomes" id="UP000838878"/>
    </source>
</evidence>
<keyword evidence="3" id="KW-1185">Reference proteome</keyword>
<evidence type="ECO:0000256" key="1">
    <source>
        <dbReference type="SAM" id="MobiDB-lite"/>
    </source>
</evidence>
<dbReference type="Proteomes" id="UP000838878">
    <property type="component" value="Chromosome 11"/>
</dbReference>
<feature type="region of interest" description="Disordered" evidence="1">
    <location>
        <begin position="1"/>
        <end position="36"/>
    </location>
</feature>
<name>A0A8J9UXK3_9NEOP</name>
<dbReference type="AlphaFoldDB" id="A0A8J9UXK3"/>
<organism evidence="2 3">
    <name type="scientific">Brenthis ino</name>
    <name type="common">lesser marbled fritillary</name>
    <dbReference type="NCBI Taxonomy" id="405034"/>
    <lineage>
        <taxon>Eukaryota</taxon>
        <taxon>Metazoa</taxon>
        <taxon>Ecdysozoa</taxon>
        <taxon>Arthropoda</taxon>
        <taxon>Hexapoda</taxon>
        <taxon>Insecta</taxon>
        <taxon>Pterygota</taxon>
        <taxon>Neoptera</taxon>
        <taxon>Endopterygota</taxon>
        <taxon>Lepidoptera</taxon>
        <taxon>Glossata</taxon>
        <taxon>Ditrysia</taxon>
        <taxon>Papilionoidea</taxon>
        <taxon>Nymphalidae</taxon>
        <taxon>Heliconiinae</taxon>
        <taxon>Argynnini</taxon>
        <taxon>Brenthis</taxon>
    </lineage>
</organism>
<dbReference type="EMBL" id="OV170231">
    <property type="protein sequence ID" value="CAH0716360.1"/>
    <property type="molecule type" value="Genomic_DNA"/>
</dbReference>
<reference evidence="2" key="1">
    <citation type="submission" date="2021-12" db="EMBL/GenBank/DDBJ databases">
        <authorList>
            <person name="Martin H S."/>
        </authorList>
    </citation>
    <scope>NUCLEOTIDE SEQUENCE</scope>
</reference>
<feature type="compositionally biased region" description="Polar residues" evidence="1">
    <location>
        <begin position="1"/>
        <end position="15"/>
    </location>
</feature>
<gene>
    <name evidence="2" type="ORF">BINO364_LOCUS3147</name>
</gene>
<dbReference type="OrthoDB" id="6919656at2759"/>
<protein>
    <submittedName>
        <fullName evidence="2">Uncharacterized protein</fullName>
    </submittedName>
</protein>